<organism evidence="1 2">
    <name type="scientific">Terriglobus albidus</name>
    <dbReference type="NCBI Taxonomy" id="1592106"/>
    <lineage>
        <taxon>Bacteria</taxon>
        <taxon>Pseudomonadati</taxon>
        <taxon>Acidobacteriota</taxon>
        <taxon>Terriglobia</taxon>
        <taxon>Terriglobales</taxon>
        <taxon>Acidobacteriaceae</taxon>
        <taxon>Terriglobus</taxon>
    </lineage>
</organism>
<proteinExistence type="predicted"/>
<name>A0A5B9EFT1_9BACT</name>
<keyword evidence="2" id="KW-1185">Reference proteome</keyword>
<dbReference type="KEGG" id="talb:FTW19_24595"/>
<accession>A0A5B9EFT1</accession>
<sequence length="62" mass="7004">MRREYDFGKGIRGKYAVRGALGTNLVLLKPNVSWVSRDSTAINNTLRVLIKTLTQPEKEKSI</sequence>
<dbReference type="Proteomes" id="UP000321820">
    <property type="component" value="Chromosome"/>
</dbReference>
<evidence type="ECO:0000313" key="1">
    <source>
        <dbReference type="EMBL" id="QEE30898.1"/>
    </source>
</evidence>
<dbReference type="OrthoDB" id="532567at2"/>
<protein>
    <submittedName>
        <fullName evidence="1">Uncharacterized protein</fullName>
    </submittedName>
</protein>
<reference evidence="1 2" key="1">
    <citation type="submission" date="2019-08" db="EMBL/GenBank/DDBJ databases">
        <title>Complete genome sequence of Terriglobus albidus strain ORNL.</title>
        <authorList>
            <person name="Podar M."/>
        </authorList>
    </citation>
    <scope>NUCLEOTIDE SEQUENCE [LARGE SCALE GENOMIC DNA]</scope>
    <source>
        <strain evidence="1 2">ORNL</strain>
    </source>
</reference>
<evidence type="ECO:0000313" key="2">
    <source>
        <dbReference type="Proteomes" id="UP000321820"/>
    </source>
</evidence>
<dbReference type="EMBL" id="CP042806">
    <property type="protein sequence ID" value="QEE30898.1"/>
    <property type="molecule type" value="Genomic_DNA"/>
</dbReference>
<dbReference type="AlphaFoldDB" id="A0A5B9EFT1"/>
<gene>
    <name evidence="1" type="ORF">FTW19_24595</name>
</gene>